<organism evidence="2 3">
    <name type="scientific">Papaver nudicaule</name>
    <name type="common">Iceland poppy</name>
    <dbReference type="NCBI Taxonomy" id="74823"/>
    <lineage>
        <taxon>Eukaryota</taxon>
        <taxon>Viridiplantae</taxon>
        <taxon>Streptophyta</taxon>
        <taxon>Embryophyta</taxon>
        <taxon>Tracheophyta</taxon>
        <taxon>Spermatophyta</taxon>
        <taxon>Magnoliopsida</taxon>
        <taxon>Ranunculales</taxon>
        <taxon>Papaveraceae</taxon>
        <taxon>Papaveroideae</taxon>
        <taxon>Papaver</taxon>
    </lineage>
</organism>
<dbReference type="PANTHER" id="PTHR34837:SF1">
    <property type="entry name" value="LOW PROTEIN: ZINC FINGER CCCH DOMAIN PROTEIN"/>
    <property type="match status" value="1"/>
</dbReference>
<feature type="compositionally biased region" description="Basic and acidic residues" evidence="1">
    <location>
        <begin position="14"/>
        <end position="23"/>
    </location>
</feature>
<gene>
    <name evidence="2" type="ORF">MKW94_002956</name>
</gene>
<evidence type="ECO:0000313" key="2">
    <source>
        <dbReference type="EMBL" id="MCL7041041.1"/>
    </source>
</evidence>
<dbReference type="Proteomes" id="UP001177140">
    <property type="component" value="Unassembled WGS sequence"/>
</dbReference>
<evidence type="ECO:0000313" key="3">
    <source>
        <dbReference type="Proteomes" id="UP001177140"/>
    </source>
</evidence>
<keyword evidence="3" id="KW-1185">Reference proteome</keyword>
<comment type="caution">
    <text evidence="2">The sequence shown here is derived from an EMBL/GenBank/DDBJ whole genome shotgun (WGS) entry which is preliminary data.</text>
</comment>
<feature type="non-terminal residue" evidence="2">
    <location>
        <position position="1"/>
    </location>
</feature>
<name>A0AA42AVC3_PAPNU</name>
<dbReference type="EMBL" id="JAJJMA010219554">
    <property type="protein sequence ID" value="MCL7041041.1"/>
    <property type="molecule type" value="Genomic_DNA"/>
</dbReference>
<sequence length="454" mass="50475">RSRNERNRPNFRAESIEVKRSEETPPPPKVSIEAPPVKQILEKTPEPAKKSPRSDTHFCHVYLSKLDISVDLTHPQIYNQCMSLCEIEENPMSDNNSKHAHLKEFEESRLKLSNTTLNASLFPILKDTVLQRAMLLYRKRGEVTQTKQLPFSSLSGSELESAPSCNHGKAEMCLSLSEQKPETLPTTTDEAVQIYPPSAQEIPIESTVAEIVAEEPNLDQIKVEEPVSVEMMVEEPILAEEMGEQPISFEMAVEEPVLTQTMVQETVPAQLLDDELVPSQMMVDEPVPAQMVFEEPIPAQMMVEEPVSTPMMVEEPVSTPMMVEEPVSSPMMVEEPVPAHMMVEEPVPAHMLVEETGSSQQVVGDSVPTTDYEESEEPIAFHREVVNLVAVEDAITISSDSEGDGGAAAEHIKSVHGPRYDELGYTNEVCEGLTPESNECRSVNLRIHSSESTH</sequence>
<feature type="region of interest" description="Disordered" evidence="1">
    <location>
        <begin position="1"/>
        <end position="39"/>
    </location>
</feature>
<protein>
    <submittedName>
        <fullName evidence="2">Uncharacterized protein</fullName>
    </submittedName>
</protein>
<dbReference type="AlphaFoldDB" id="A0AA42AVC3"/>
<accession>A0AA42AVC3</accession>
<proteinExistence type="predicted"/>
<evidence type="ECO:0000256" key="1">
    <source>
        <dbReference type="SAM" id="MobiDB-lite"/>
    </source>
</evidence>
<dbReference type="PANTHER" id="PTHR34837">
    <property type="entry name" value="OS05G0595500 PROTEIN"/>
    <property type="match status" value="1"/>
</dbReference>
<reference evidence="2" key="1">
    <citation type="submission" date="2022-03" db="EMBL/GenBank/DDBJ databases">
        <title>A functionally conserved STORR gene fusion in Papaver species that diverged 16.8 million years ago.</title>
        <authorList>
            <person name="Catania T."/>
        </authorList>
    </citation>
    <scope>NUCLEOTIDE SEQUENCE</scope>
    <source>
        <strain evidence="2">S-191538</strain>
    </source>
</reference>